<dbReference type="Pfam" id="PF02627">
    <property type="entry name" value="CMD"/>
    <property type="match status" value="1"/>
</dbReference>
<dbReference type="InterPro" id="IPR003779">
    <property type="entry name" value="CMD-like"/>
</dbReference>
<dbReference type="SUPFAM" id="SSF69118">
    <property type="entry name" value="AhpD-like"/>
    <property type="match status" value="1"/>
</dbReference>
<evidence type="ECO:0000313" key="2">
    <source>
        <dbReference type="EMBL" id="MEN2792643.1"/>
    </source>
</evidence>
<gene>
    <name evidence="2" type="ORF">ABC974_23650</name>
</gene>
<sequence>MTDMRETGRGILREVVGQEYFDKREASTNSFNADARRLSEEYCFGEIWSRPGLERKTRSLLCVATMVALNRQHELRIHIGTALTNGATAEEIKEVLLQSIIYCGLPAGLEGFRVAEEVLASRGVL</sequence>
<reference evidence="2 3" key="1">
    <citation type="submission" date="2024-05" db="EMBL/GenBank/DDBJ databases">
        <authorList>
            <person name="Liu Q."/>
            <person name="Xin Y.-H."/>
        </authorList>
    </citation>
    <scope>NUCLEOTIDE SEQUENCE [LARGE SCALE GENOMIC DNA]</scope>
    <source>
        <strain evidence="2 3">CGMCC 1.10181</strain>
    </source>
</reference>
<dbReference type="InterPro" id="IPR052512">
    <property type="entry name" value="4CMD/NDH-1_regulator"/>
</dbReference>
<accession>A0ABU9YA07</accession>
<dbReference type="PANTHER" id="PTHR33570">
    <property type="entry name" value="4-CARBOXYMUCONOLACTONE DECARBOXYLASE FAMILY PROTEIN"/>
    <property type="match status" value="1"/>
</dbReference>
<evidence type="ECO:0000259" key="1">
    <source>
        <dbReference type="Pfam" id="PF02627"/>
    </source>
</evidence>
<dbReference type="InterPro" id="IPR029032">
    <property type="entry name" value="AhpD-like"/>
</dbReference>
<name>A0ABU9YA07_9SPHN</name>
<comment type="caution">
    <text evidence="2">The sequence shown here is derived from an EMBL/GenBank/DDBJ whole genome shotgun (WGS) entry which is preliminary data.</text>
</comment>
<evidence type="ECO:0000313" key="3">
    <source>
        <dbReference type="Proteomes" id="UP001419910"/>
    </source>
</evidence>
<proteinExistence type="predicted"/>
<keyword evidence="3" id="KW-1185">Reference proteome</keyword>
<dbReference type="PANTHER" id="PTHR33570:SF2">
    <property type="entry name" value="CARBOXYMUCONOLACTONE DECARBOXYLASE-LIKE DOMAIN-CONTAINING PROTEIN"/>
    <property type="match status" value="1"/>
</dbReference>
<dbReference type="RefSeq" id="WP_343892243.1">
    <property type="nucleotide sequence ID" value="NZ_BAAAEH010000055.1"/>
</dbReference>
<feature type="domain" description="Carboxymuconolactone decarboxylase-like" evidence="1">
    <location>
        <begin position="36"/>
        <end position="117"/>
    </location>
</feature>
<protein>
    <submittedName>
        <fullName evidence="2">Carboxymuconolactone decarboxylase family protein</fullName>
    </submittedName>
</protein>
<dbReference type="Gene3D" id="1.20.1290.10">
    <property type="entry name" value="AhpD-like"/>
    <property type="match status" value="1"/>
</dbReference>
<dbReference type="EMBL" id="JBDIME010000031">
    <property type="protein sequence ID" value="MEN2792643.1"/>
    <property type="molecule type" value="Genomic_DNA"/>
</dbReference>
<dbReference type="Proteomes" id="UP001419910">
    <property type="component" value="Unassembled WGS sequence"/>
</dbReference>
<organism evidence="2 3">
    <name type="scientific">Sphingomonas oligophenolica</name>
    <dbReference type="NCBI Taxonomy" id="301154"/>
    <lineage>
        <taxon>Bacteria</taxon>
        <taxon>Pseudomonadati</taxon>
        <taxon>Pseudomonadota</taxon>
        <taxon>Alphaproteobacteria</taxon>
        <taxon>Sphingomonadales</taxon>
        <taxon>Sphingomonadaceae</taxon>
        <taxon>Sphingomonas</taxon>
    </lineage>
</organism>